<dbReference type="GO" id="GO:0009002">
    <property type="term" value="F:serine-type D-Ala-D-Ala carboxypeptidase activity"/>
    <property type="evidence" value="ECO:0007669"/>
    <property type="project" value="UniProtKB-EC"/>
</dbReference>
<keyword evidence="5" id="KW-0328">Glycosyltransferase</keyword>
<dbReference type="InterPro" id="IPR023346">
    <property type="entry name" value="Lysozyme-like_dom_sf"/>
</dbReference>
<gene>
    <name evidence="17" type="ORF">JZY06_03910</name>
</gene>
<dbReference type="Proteomes" id="UP000664332">
    <property type="component" value="Unassembled WGS sequence"/>
</dbReference>
<evidence type="ECO:0000256" key="13">
    <source>
        <dbReference type="ARBA" id="ARBA00049902"/>
    </source>
</evidence>
<keyword evidence="8" id="KW-0133">Cell shape</keyword>
<keyword evidence="10" id="KW-0511">Multifunctional enzyme</keyword>
<proteinExistence type="inferred from homology"/>
<evidence type="ECO:0000256" key="9">
    <source>
        <dbReference type="ARBA" id="ARBA00022984"/>
    </source>
</evidence>
<dbReference type="InterPro" id="IPR012338">
    <property type="entry name" value="Beta-lactam/transpept-like"/>
</dbReference>
<reference evidence="17" key="1">
    <citation type="submission" date="2021-03" db="EMBL/GenBank/DDBJ databases">
        <authorList>
            <person name="Sun Q."/>
        </authorList>
    </citation>
    <scope>NUCLEOTIDE SEQUENCE</scope>
    <source>
        <strain evidence="17">CCM 8862</strain>
    </source>
</reference>
<evidence type="ECO:0000256" key="5">
    <source>
        <dbReference type="ARBA" id="ARBA00022676"/>
    </source>
</evidence>
<dbReference type="SUPFAM" id="SSF56601">
    <property type="entry name" value="beta-lactamase/transpeptidase-like"/>
    <property type="match status" value="1"/>
</dbReference>
<dbReference type="Pfam" id="PF00912">
    <property type="entry name" value="Transgly"/>
    <property type="match status" value="1"/>
</dbReference>
<feature type="chain" id="PRO_5038382912" evidence="15">
    <location>
        <begin position="21"/>
        <end position="789"/>
    </location>
</feature>
<keyword evidence="9" id="KW-0573">Peptidoglycan synthesis</keyword>
<evidence type="ECO:0000256" key="14">
    <source>
        <dbReference type="SAM" id="MobiDB-lite"/>
    </source>
</evidence>
<dbReference type="GO" id="GO:0030288">
    <property type="term" value="C:outer membrane-bounded periplasmic space"/>
    <property type="evidence" value="ECO:0007669"/>
    <property type="project" value="TreeGrafter"/>
</dbReference>
<evidence type="ECO:0000256" key="2">
    <source>
        <dbReference type="ARBA" id="ARBA00007739"/>
    </source>
</evidence>
<evidence type="ECO:0000256" key="4">
    <source>
        <dbReference type="ARBA" id="ARBA00022670"/>
    </source>
</evidence>
<evidence type="ECO:0000313" key="18">
    <source>
        <dbReference type="Proteomes" id="UP000664332"/>
    </source>
</evidence>
<keyword evidence="4" id="KW-0645">Protease</keyword>
<evidence type="ECO:0000256" key="11">
    <source>
        <dbReference type="ARBA" id="ARBA00023316"/>
    </source>
</evidence>
<dbReference type="Pfam" id="PF00905">
    <property type="entry name" value="Transpeptidase"/>
    <property type="match status" value="1"/>
</dbReference>
<feature type="region of interest" description="Disordered" evidence="14">
    <location>
        <begin position="749"/>
        <end position="780"/>
    </location>
</feature>
<comment type="similarity">
    <text evidence="2">In the N-terminal section; belongs to the glycosyltransferase 51 family.</text>
</comment>
<dbReference type="PANTHER" id="PTHR32282">
    <property type="entry name" value="BINDING PROTEIN TRANSPEPTIDASE, PUTATIVE-RELATED"/>
    <property type="match status" value="1"/>
</dbReference>
<dbReference type="Gene3D" id="3.40.710.10">
    <property type="entry name" value="DD-peptidase/beta-lactamase superfamily"/>
    <property type="match status" value="1"/>
</dbReference>
<accession>A0A939DZM8</accession>
<evidence type="ECO:0000259" key="16">
    <source>
        <dbReference type="PROSITE" id="PS51178"/>
    </source>
</evidence>
<keyword evidence="18" id="KW-1185">Reference proteome</keyword>
<protein>
    <submittedName>
        <fullName evidence="17">Transglycosylase domain-containing protein</fullName>
    </submittedName>
</protein>
<dbReference type="GO" id="GO:0008360">
    <property type="term" value="P:regulation of cell shape"/>
    <property type="evidence" value="ECO:0007669"/>
    <property type="project" value="UniProtKB-KW"/>
</dbReference>
<dbReference type="Gene3D" id="1.10.3810.10">
    <property type="entry name" value="Biosynthetic peptidoglycan transglycosylase-like"/>
    <property type="match status" value="1"/>
</dbReference>
<feature type="signal peptide" evidence="15">
    <location>
        <begin position="1"/>
        <end position="20"/>
    </location>
</feature>
<evidence type="ECO:0000313" key="17">
    <source>
        <dbReference type="EMBL" id="MBN9643770.1"/>
    </source>
</evidence>
<name>A0A939DZM8_9CORY</name>
<dbReference type="PANTHER" id="PTHR32282:SF33">
    <property type="entry name" value="PEPTIDOGLYCAN GLYCOSYLTRANSFERASE"/>
    <property type="match status" value="1"/>
</dbReference>
<comment type="caution">
    <text evidence="17">The sequence shown here is derived from an EMBL/GenBank/DDBJ whole genome shotgun (WGS) entry which is preliminary data.</text>
</comment>
<feature type="compositionally biased region" description="Pro residues" evidence="14">
    <location>
        <begin position="762"/>
        <end position="773"/>
    </location>
</feature>
<dbReference type="GO" id="GO:0009252">
    <property type="term" value="P:peptidoglycan biosynthetic process"/>
    <property type="evidence" value="ECO:0007669"/>
    <property type="project" value="UniProtKB-KW"/>
</dbReference>
<dbReference type="RefSeq" id="WP_207118502.1">
    <property type="nucleotide sequence ID" value="NZ_JAFLEQ010000008.1"/>
</dbReference>
<evidence type="ECO:0000256" key="10">
    <source>
        <dbReference type="ARBA" id="ARBA00023268"/>
    </source>
</evidence>
<keyword evidence="6" id="KW-0808">Transferase</keyword>
<dbReference type="GO" id="GO:0008955">
    <property type="term" value="F:peptidoglycan glycosyltransferase activity"/>
    <property type="evidence" value="ECO:0007669"/>
    <property type="project" value="UniProtKB-EC"/>
</dbReference>
<comment type="catalytic activity">
    <reaction evidence="12">
        <text>Preferential cleavage: (Ac)2-L-Lys-D-Ala-|-D-Ala. Also transpeptidation of peptidyl-alanyl moieties that are N-acyl substituents of D-alanine.</text>
        <dbReference type="EC" id="3.4.16.4"/>
    </reaction>
</comment>
<evidence type="ECO:0000256" key="7">
    <source>
        <dbReference type="ARBA" id="ARBA00022801"/>
    </source>
</evidence>
<dbReference type="InterPro" id="IPR005543">
    <property type="entry name" value="PASTA_dom"/>
</dbReference>
<dbReference type="InterPro" id="IPR001460">
    <property type="entry name" value="PCN-bd_Tpept"/>
</dbReference>
<dbReference type="CDD" id="cd06577">
    <property type="entry name" value="PASTA_pknB"/>
    <property type="match status" value="1"/>
</dbReference>
<dbReference type="GO" id="GO:0006508">
    <property type="term" value="P:proteolysis"/>
    <property type="evidence" value="ECO:0007669"/>
    <property type="project" value="UniProtKB-KW"/>
</dbReference>
<dbReference type="EMBL" id="JAFLEQ010000008">
    <property type="protein sequence ID" value="MBN9643770.1"/>
    <property type="molecule type" value="Genomic_DNA"/>
</dbReference>
<dbReference type="GO" id="GO:0008658">
    <property type="term" value="F:penicillin binding"/>
    <property type="evidence" value="ECO:0007669"/>
    <property type="project" value="InterPro"/>
</dbReference>
<comment type="catalytic activity">
    <reaction evidence="13">
        <text>[GlcNAc-(1-&gt;4)-Mur2Ac(oyl-L-Ala-gamma-D-Glu-L-Lys-D-Ala-D-Ala)](n)-di-trans,octa-cis-undecaprenyl diphosphate + beta-D-GlcNAc-(1-&gt;4)-Mur2Ac(oyl-L-Ala-gamma-D-Glu-L-Lys-D-Ala-D-Ala)-di-trans,octa-cis-undecaprenyl diphosphate = [GlcNAc-(1-&gt;4)-Mur2Ac(oyl-L-Ala-gamma-D-Glu-L-Lys-D-Ala-D-Ala)](n+1)-di-trans,octa-cis-undecaprenyl diphosphate + di-trans,octa-cis-undecaprenyl diphosphate + H(+)</text>
        <dbReference type="Rhea" id="RHEA:23708"/>
        <dbReference type="Rhea" id="RHEA-COMP:9602"/>
        <dbReference type="Rhea" id="RHEA-COMP:9603"/>
        <dbReference type="ChEBI" id="CHEBI:15378"/>
        <dbReference type="ChEBI" id="CHEBI:58405"/>
        <dbReference type="ChEBI" id="CHEBI:60033"/>
        <dbReference type="ChEBI" id="CHEBI:78435"/>
        <dbReference type="EC" id="2.4.99.28"/>
    </reaction>
</comment>
<comment type="similarity">
    <text evidence="1">In the C-terminal section; belongs to the transpeptidase family.</text>
</comment>
<keyword evidence="11" id="KW-0961">Cell wall biogenesis/degradation</keyword>
<organism evidence="17 18">
    <name type="scientific">Corynebacterium mendelii</name>
    <dbReference type="NCBI Taxonomy" id="2765362"/>
    <lineage>
        <taxon>Bacteria</taxon>
        <taxon>Bacillati</taxon>
        <taxon>Actinomycetota</taxon>
        <taxon>Actinomycetes</taxon>
        <taxon>Mycobacteriales</taxon>
        <taxon>Corynebacteriaceae</taxon>
        <taxon>Corynebacterium</taxon>
    </lineage>
</organism>
<keyword evidence="3" id="KW-0121">Carboxypeptidase</keyword>
<dbReference type="InterPro" id="IPR001264">
    <property type="entry name" value="Glyco_trans_51"/>
</dbReference>
<dbReference type="PROSITE" id="PS51178">
    <property type="entry name" value="PASTA"/>
    <property type="match status" value="1"/>
</dbReference>
<dbReference type="InterPro" id="IPR050396">
    <property type="entry name" value="Glycosyltr_51/Transpeptidase"/>
</dbReference>
<sequence>MTAATACVGVVMAASLSPFATLGGVAVARTQATMESNLKDLTDGTAPGVSTITDVTGAPIAWIYDQRRYQINGDQIAPVMKAAIVSIEDKRFFFHDGVDWQGTLRAMATNALHGQVKQGASTLDQQYVKNYLLLVDAKDKAEQAAATETSYARKLREMKMASDLEHRLSKDEILTRYLNIVPFGNGAFGVEAAAQTYFGVHASELTLPQAAMLAGMVQSSSYLDPYTRPEEVRERRDLVLGTMVDSGAISPTDAREAAAEPLGILPQPKDLPNGCIAAGNRGFFCDYVLDYLEKKGWGPDKLKKSSYTIRTTLDPHVQDVAHRAASGQADPNAAGVAAVMNILAPAEDSRRILAMTSSREYGLNQQANETVLAMTSNLMGSGAGSVFKIFTAAAAIEKGMGMNQSVAVPARVEVRGMGAGGAKNCPPETYCVENAGVYKQSMPLYEALAHSPNTTFVKMLEQVGVPDTVDMAVRLGLRDYTLPGSYNGTDSIADYVTKNNLGSFTLGPTAVNPLQLSNVAATLASHGVWCEPNPIDEITDATGAAVEIPQEPCEQVLDRGIADTLAQGLSHDTVEGTAADSAKKMGWTTPMSAKTGTTEAHFSASFLGFNSRFAAAPYVFNDGTVLKPLCTSPLRQCADGDLYGGMEPSRVWFSAAKQLEFATDGELPEGVERYETGATADDLPRVDGLSESDARTRLEQAGYKVTTITGPGNGIPKGRAVRATAQGPYLLTGDEINLVLSDGTRYVAPPPVYQPSTEPDLPAAPPPPPPAPDDGPRSLGDVINSLFGL</sequence>
<evidence type="ECO:0000256" key="8">
    <source>
        <dbReference type="ARBA" id="ARBA00022960"/>
    </source>
</evidence>
<dbReference type="SUPFAM" id="SSF53955">
    <property type="entry name" value="Lysozyme-like"/>
    <property type="match status" value="1"/>
</dbReference>
<evidence type="ECO:0000256" key="6">
    <source>
        <dbReference type="ARBA" id="ARBA00022679"/>
    </source>
</evidence>
<evidence type="ECO:0000256" key="1">
    <source>
        <dbReference type="ARBA" id="ARBA00007090"/>
    </source>
</evidence>
<keyword evidence="15" id="KW-0732">Signal</keyword>
<dbReference type="Gene3D" id="3.30.10.20">
    <property type="match status" value="1"/>
</dbReference>
<dbReference type="FunFam" id="1.10.3810.10:FF:000001">
    <property type="entry name" value="Penicillin-binding protein 1A"/>
    <property type="match status" value="1"/>
</dbReference>
<evidence type="ECO:0000256" key="12">
    <source>
        <dbReference type="ARBA" id="ARBA00034000"/>
    </source>
</evidence>
<feature type="domain" description="PASTA" evidence="16">
    <location>
        <begin position="677"/>
        <end position="742"/>
    </location>
</feature>
<dbReference type="InterPro" id="IPR036950">
    <property type="entry name" value="PBP_transglycosylase"/>
</dbReference>
<evidence type="ECO:0000256" key="15">
    <source>
        <dbReference type="SAM" id="SignalP"/>
    </source>
</evidence>
<evidence type="ECO:0000256" key="3">
    <source>
        <dbReference type="ARBA" id="ARBA00022645"/>
    </source>
</evidence>
<keyword evidence="7" id="KW-0378">Hydrolase</keyword>
<dbReference type="AlphaFoldDB" id="A0A939DZM8"/>
<dbReference type="GO" id="GO:0071555">
    <property type="term" value="P:cell wall organization"/>
    <property type="evidence" value="ECO:0007669"/>
    <property type="project" value="UniProtKB-KW"/>
</dbReference>